<dbReference type="EMBL" id="QGNW01001279">
    <property type="protein sequence ID" value="RVW47524.1"/>
    <property type="molecule type" value="Genomic_DNA"/>
</dbReference>
<feature type="domain" description="DUF6857" evidence="3">
    <location>
        <begin position="434"/>
        <end position="713"/>
    </location>
</feature>
<evidence type="ECO:0000313" key="4">
    <source>
        <dbReference type="EMBL" id="RVW47524.1"/>
    </source>
</evidence>
<evidence type="ECO:0000313" key="5">
    <source>
        <dbReference type="Proteomes" id="UP000288805"/>
    </source>
</evidence>
<dbReference type="InterPro" id="IPR048297">
    <property type="entry name" value="DUF936_dom_pln"/>
</dbReference>
<dbReference type="Proteomes" id="UP000288805">
    <property type="component" value="Unassembled WGS sequence"/>
</dbReference>
<feature type="region of interest" description="Disordered" evidence="1">
    <location>
        <begin position="393"/>
        <end position="423"/>
    </location>
</feature>
<dbReference type="Pfam" id="PF21647">
    <property type="entry name" value="DUF6857"/>
    <property type="match status" value="1"/>
</dbReference>
<dbReference type="PANTHER" id="PTHR31928:SF3">
    <property type="entry name" value="EXPRESSED PROTEIN"/>
    <property type="match status" value="1"/>
</dbReference>
<dbReference type="InterPro" id="IPR049172">
    <property type="entry name" value="DUF6857_pln"/>
</dbReference>
<dbReference type="InterPro" id="IPR010341">
    <property type="entry name" value="DUF936_pln"/>
</dbReference>
<accession>A0A438EIG6</accession>
<feature type="compositionally biased region" description="Polar residues" evidence="1">
    <location>
        <begin position="283"/>
        <end position="295"/>
    </location>
</feature>
<name>A0A438EIG6_VITVI</name>
<feature type="compositionally biased region" description="Basic and acidic residues" evidence="1">
    <location>
        <begin position="203"/>
        <end position="212"/>
    </location>
</feature>
<evidence type="ECO:0000259" key="2">
    <source>
        <dbReference type="Pfam" id="PF06075"/>
    </source>
</evidence>
<comment type="caution">
    <text evidence="4">The sequence shown here is derived from an EMBL/GenBank/DDBJ whole genome shotgun (WGS) entry which is preliminary data.</text>
</comment>
<evidence type="ECO:0000259" key="3">
    <source>
        <dbReference type="Pfam" id="PF21647"/>
    </source>
</evidence>
<organism evidence="4 5">
    <name type="scientific">Vitis vinifera</name>
    <name type="common">Grape</name>
    <dbReference type="NCBI Taxonomy" id="29760"/>
    <lineage>
        <taxon>Eukaryota</taxon>
        <taxon>Viridiplantae</taxon>
        <taxon>Streptophyta</taxon>
        <taxon>Embryophyta</taxon>
        <taxon>Tracheophyta</taxon>
        <taxon>Spermatophyta</taxon>
        <taxon>Magnoliopsida</taxon>
        <taxon>eudicotyledons</taxon>
        <taxon>Gunneridae</taxon>
        <taxon>Pentapetalae</taxon>
        <taxon>rosids</taxon>
        <taxon>Vitales</taxon>
        <taxon>Vitaceae</taxon>
        <taxon>Viteae</taxon>
        <taxon>Vitis</taxon>
    </lineage>
</organism>
<sequence length="725" mass="78898">MPAQQVKPGPLHHVRTTPSEFELDDYSAHLNLKCLQRRRRAPFRLLQVIGIVPALAGSDLWPNHGFYVQLSDSLNSTYVSLSDRDTDLILTNRLQLGQFVYVDRFDFDSPVPRVCGIRPIAGRHPFVGSPEPLIARISPSKKDFVIQPVSDWDQSVDPIAAYLSNKKIDDVKNDGKESKIETKGEKGRTRQVLGTRDNNGDLDETKVSDRPQRFSSPAGAKRSVSAGKKNVAVAERDPSPAGKGKRSASPVPSKCMVPSLVVAREENRKTSREPAIIVPSRYRQPSPNGRKQASPNARRASISPGRRLSGGLKFSPAVGGAPDSTSKKKMATIVAGISKVSEALVGSAKAGRKSWDEPPAAVGSGELKEKSLAKIKPDVQAILRTQAAISRRLSDVHGRQANQDDSSTNEKTKPNSAEGCLVPEKPTCEAPAITVHEKKWTDGSVPLDTVSSSLAKLGKEAMQRRVLASKAAAEALEEATATESIIRSLSMFSELCSKCKVGNPLPTIDRFLSIYDEVMRSTAFAESVSTCHRSDIPHDSSNSTSLWVEAALATDLGIVSLLTGLNIDSQPTLQKSTSKRQALTAPAKNHLKVSSLPASDPTIGSWTRGNGMKETIELAMNLQSEMQMWFVKFVEESLDAGFRVFRESKADVCSMLPPECGPIAAILSQLKRVNDWLDRVASKQDELLTEKIERLKRKIYGFVIHHVGTSLDNSSSIPSSCISMS</sequence>
<dbReference type="PANTHER" id="PTHR31928">
    <property type="entry name" value="EXPRESSED PROTEIN"/>
    <property type="match status" value="1"/>
</dbReference>
<feature type="compositionally biased region" description="Basic and acidic residues" evidence="1">
    <location>
        <begin position="173"/>
        <end position="188"/>
    </location>
</feature>
<dbReference type="Pfam" id="PF06075">
    <property type="entry name" value="DUF936"/>
    <property type="match status" value="1"/>
</dbReference>
<dbReference type="AlphaFoldDB" id="A0A438EIG6"/>
<evidence type="ECO:0000256" key="1">
    <source>
        <dbReference type="SAM" id="MobiDB-lite"/>
    </source>
</evidence>
<protein>
    <submittedName>
        <fullName evidence="4">Uncharacterized protein</fullName>
    </submittedName>
</protein>
<feature type="region of interest" description="Disordered" evidence="1">
    <location>
        <begin position="173"/>
        <end position="327"/>
    </location>
</feature>
<feature type="compositionally biased region" description="Basic and acidic residues" evidence="1">
    <location>
        <begin position="263"/>
        <end position="272"/>
    </location>
</feature>
<proteinExistence type="predicted"/>
<reference evidence="4 5" key="1">
    <citation type="journal article" date="2018" name="PLoS Genet.">
        <title>Population sequencing reveals clonal diversity and ancestral inbreeding in the grapevine cultivar Chardonnay.</title>
        <authorList>
            <person name="Roach M.J."/>
            <person name="Johnson D.L."/>
            <person name="Bohlmann J."/>
            <person name="van Vuuren H.J."/>
            <person name="Jones S.J."/>
            <person name="Pretorius I.S."/>
            <person name="Schmidt S.A."/>
            <person name="Borneman A.R."/>
        </authorList>
    </citation>
    <scope>NUCLEOTIDE SEQUENCE [LARGE SCALE GENOMIC DNA]</scope>
    <source>
        <strain evidence="5">cv. Chardonnay</strain>
        <tissue evidence="4">Leaf</tissue>
    </source>
</reference>
<feature type="domain" description="DUF936" evidence="2">
    <location>
        <begin position="44"/>
        <end position="134"/>
    </location>
</feature>
<gene>
    <name evidence="4" type="ORF">CK203_073694</name>
</gene>